<dbReference type="AlphaFoldDB" id="A0A1X7J002"/>
<dbReference type="Proteomes" id="UP000193804">
    <property type="component" value="Unassembled WGS sequence"/>
</dbReference>
<organism evidence="1 2">
    <name type="scientific">Marivirga sericea</name>
    <dbReference type="NCBI Taxonomy" id="1028"/>
    <lineage>
        <taxon>Bacteria</taxon>
        <taxon>Pseudomonadati</taxon>
        <taxon>Bacteroidota</taxon>
        <taxon>Cytophagia</taxon>
        <taxon>Cytophagales</taxon>
        <taxon>Marivirgaceae</taxon>
        <taxon>Marivirga</taxon>
    </lineage>
</organism>
<reference evidence="2" key="1">
    <citation type="submission" date="2017-04" db="EMBL/GenBank/DDBJ databases">
        <authorList>
            <person name="Varghese N."/>
            <person name="Submissions S."/>
        </authorList>
    </citation>
    <scope>NUCLEOTIDE SEQUENCE [LARGE SCALE GENOMIC DNA]</scope>
    <source>
        <strain evidence="2">DSM 4125</strain>
    </source>
</reference>
<gene>
    <name evidence="1" type="ORF">SAMN05661096_01120</name>
</gene>
<evidence type="ECO:0000313" key="1">
    <source>
        <dbReference type="EMBL" id="SMG20762.1"/>
    </source>
</evidence>
<dbReference type="OrthoDB" id="6322581at2"/>
<name>A0A1X7J002_9BACT</name>
<proteinExistence type="predicted"/>
<evidence type="ECO:0000313" key="2">
    <source>
        <dbReference type="Proteomes" id="UP000193804"/>
    </source>
</evidence>
<sequence>MKPYAKIDSSQMPIVTVSFTGEKSTDENFQLYLDEVESCYDDRKTIAIIFDASKATIPKLSHQKKQASWLNQHWKLMQNYCLGTAYVIPSTAIRAVLKMIFSFQNQPVPYKIVSKMEEAHDWIQELNKDNKEAKSL</sequence>
<dbReference type="RefSeq" id="WP_085516094.1">
    <property type="nucleotide sequence ID" value="NZ_FXAW01000002.1"/>
</dbReference>
<protein>
    <submittedName>
        <fullName evidence="1">SpoIIAA-like</fullName>
    </submittedName>
</protein>
<keyword evidence="2" id="KW-1185">Reference proteome</keyword>
<dbReference type="EMBL" id="FXAW01000002">
    <property type="protein sequence ID" value="SMG20762.1"/>
    <property type="molecule type" value="Genomic_DNA"/>
</dbReference>
<dbReference type="STRING" id="1028.SAMN05661096_01120"/>
<accession>A0A1X7J002</accession>